<evidence type="ECO:0000313" key="1">
    <source>
        <dbReference type="EMBL" id="CAB4137465.1"/>
    </source>
</evidence>
<dbReference type="Gene3D" id="3.40.190.150">
    <property type="entry name" value="Bordetella uptake gene, domain 1"/>
    <property type="match status" value="1"/>
</dbReference>
<accession>A0A6J5LSW5</accession>
<name>A0A6J5LSW5_9CAUD</name>
<protein>
    <submittedName>
        <fullName evidence="1">Bordetella uptake protein</fullName>
    </submittedName>
</protein>
<dbReference type="InterPro" id="IPR042100">
    <property type="entry name" value="Bug_dom1"/>
</dbReference>
<gene>
    <name evidence="1" type="ORF">UFOVP328_29</name>
</gene>
<dbReference type="EMBL" id="LR796341">
    <property type="protein sequence ID" value="CAB4137465.1"/>
    <property type="molecule type" value="Genomic_DNA"/>
</dbReference>
<reference evidence="1" key="1">
    <citation type="submission" date="2020-04" db="EMBL/GenBank/DDBJ databases">
        <authorList>
            <person name="Chiriac C."/>
            <person name="Salcher M."/>
            <person name="Ghai R."/>
            <person name="Kavagutti S V."/>
        </authorList>
    </citation>
    <scope>NUCLEOTIDE SEQUENCE</scope>
</reference>
<dbReference type="Gene3D" id="3.40.190.10">
    <property type="entry name" value="Periplasmic binding protein-like II"/>
    <property type="match status" value="1"/>
</dbReference>
<organism evidence="1">
    <name type="scientific">uncultured Caudovirales phage</name>
    <dbReference type="NCBI Taxonomy" id="2100421"/>
    <lineage>
        <taxon>Viruses</taxon>
        <taxon>Duplodnaviria</taxon>
        <taxon>Heunggongvirae</taxon>
        <taxon>Uroviricota</taxon>
        <taxon>Caudoviricetes</taxon>
        <taxon>Peduoviridae</taxon>
        <taxon>Maltschvirus</taxon>
        <taxon>Maltschvirus maltsch</taxon>
    </lineage>
</organism>
<proteinExistence type="predicted"/>
<dbReference type="PANTHER" id="PTHR42928:SF5">
    <property type="entry name" value="BLR1237 PROTEIN"/>
    <property type="match status" value="1"/>
</dbReference>
<dbReference type="PANTHER" id="PTHR42928">
    <property type="entry name" value="TRICARBOXYLATE-BINDING PROTEIN"/>
    <property type="match status" value="1"/>
</dbReference>
<sequence>MKKILLSILFCVTTVAWAKETVTLVWPFGMGDTQAQYSRSLVEELNKSQKKYTFVLENRPGAGATIGAKYVAATPNSVLATSTAFFVRPNFYPTESHSVADFRPLMTQCAAPMVIVSKKYKTWRDIDRNQPINIGISGLGATSHLMAMEIVKLYPNAQPVPYKGTREASLDVVAGNLDLSVAFLGEVEGFIDQKDLHALGISGKKSVRGIPTLESQGFAGVGRVVNMHSLQVPKSMPEAQFNELRSMVVEASKAESVQRAYTVDYCVPSNLNLPDTQRWFQEQIILWKQLSQSVKLTK</sequence>
<dbReference type="SUPFAM" id="SSF53850">
    <property type="entry name" value="Periplasmic binding protein-like II"/>
    <property type="match status" value="1"/>
</dbReference>
<dbReference type="InterPro" id="IPR005064">
    <property type="entry name" value="BUG"/>
</dbReference>
<dbReference type="Pfam" id="PF03401">
    <property type="entry name" value="TctC"/>
    <property type="match status" value="1"/>
</dbReference>